<evidence type="ECO:0000313" key="6">
    <source>
        <dbReference type="EMBL" id="OQR92735.1"/>
    </source>
</evidence>
<comment type="caution">
    <text evidence="6">The sequence shown here is derived from an EMBL/GenBank/DDBJ whole genome shotgun (WGS) entry which is preliminary data.</text>
</comment>
<evidence type="ECO:0000259" key="5">
    <source>
        <dbReference type="PROSITE" id="PS50178"/>
    </source>
</evidence>
<evidence type="ECO:0000256" key="3">
    <source>
        <dbReference type="ARBA" id="ARBA00022833"/>
    </source>
</evidence>
<evidence type="ECO:0000256" key="4">
    <source>
        <dbReference type="PROSITE-ProRule" id="PRU00091"/>
    </source>
</evidence>
<dbReference type="OrthoDB" id="957735at2759"/>
<keyword evidence="2 4" id="KW-0863">Zinc-finger</keyword>
<dbReference type="GO" id="GO:0008270">
    <property type="term" value="F:zinc ion binding"/>
    <property type="evidence" value="ECO:0007669"/>
    <property type="project" value="UniProtKB-KW"/>
</dbReference>
<gene>
    <name evidence="6" type="ORF">THRCLA_22365</name>
</gene>
<dbReference type="EMBL" id="JNBS01002308">
    <property type="protein sequence ID" value="OQR92735.1"/>
    <property type="molecule type" value="Genomic_DNA"/>
</dbReference>
<sequence length="62" mass="7398">MEDERRRPMLAQEDLLPIPEHIPTKDTLTCYVCMRKFSLFRHKHNCALCGEVMCSRCFYHVP</sequence>
<reference evidence="6 7" key="1">
    <citation type="journal article" date="2014" name="Genome Biol. Evol.">
        <title>The secreted proteins of Achlya hypogyna and Thraustotheca clavata identify the ancestral oomycete secretome and reveal gene acquisitions by horizontal gene transfer.</title>
        <authorList>
            <person name="Misner I."/>
            <person name="Blouin N."/>
            <person name="Leonard G."/>
            <person name="Richards T.A."/>
            <person name="Lane C.E."/>
        </authorList>
    </citation>
    <scope>NUCLEOTIDE SEQUENCE [LARGE SCALE GENOMIC DNA]</scope>
    <source>
        <strain evidence="6 7">ATCC 34112</strain>
    </source>
</reference>
<dbReference type="InterPro" id="IPR013083">
    <property type="entry name" value="Znf_RING/FYVE/PHD"/>
</dbReference>
<evidence type="ECO:0000313" key="7">
    <source>
        <dbReference type="Proteomes" id="UP000243217"/>
    </source>
</evidence>
<accession>A0A1V9Z401</accession>
<dbReference type="SUPFAM" id="SSF57903">
    <property type="entry name" value="FYVE/PHD zinc finger"/>
    <property type="match status" value="1"/>
</dbReference>
<dbReference type="InterPro" id="IPR000306">
    <property type="entry name" value="Znf_FYVE"/>
</dbReference>
<dbReference type="PROSITE" id="PS50178">
    <property type="entry name" value="ZF_FYVE"/>
    <property type="match status" value="1"/>
</dbReference>
<protein>
    <recommendedName>
        <fullName evidence="5">FYVE-type domain-containing protein</fullName>
    </recommendedName>
</protein>
<dbReference type="AlphaFoldDB" id="A0A1V9Z401"/>
<evidence type="ECO:0000256" key="1">
    <source>
        <dbReference type="ARBA" id="ARBA00022723"/>
    </source>
</evidence>
<dbReference type="InterPro" id="IPR017455">
    <property type="entry name" value="Znf_FYVE-rel"/>
</dbReference>
<name>A0A1V9Z401_9STRA</name>
<keyword evidence="7" id="KW-1185">Reference proteome</keyword>
<dbReference type="Proteomes" id="UP000243217">
    <property type="component" value="Unassembled WGS sequence"/>
</dbReference>
<organism evidence="6 7">
    <name type="scientific">Thraustotheca clavata</name>
    <dbReference type="NCBI Taxonomy" id="74557"/>
    <lineage>
        <taxon>Eukaryota</taxon>
        <taxon>Sar</taxon>
        <taxon>Stramenopiles</taxon>
        <taxon>Oomycota</taxon>
        <taxon>Saprolegniomycetes</taxon>
        <taxon>Saprolegniales</taxon>
        <taxon>Achlyaceae</taxon>
        <taxon>Thraustotheca</taxon>
    </lineage>
</organism>
<evidence type="ECO:0000256" key="2">
    <source>
        <dbReference type="ARBA" id="ARBA00022771"/>
    </source>
</evidence>
<proteinExistence type="predicted"/>
<keyword evidence="3" id="KW-0862">Zinc</keyword>
<dbReference type="STRING" id="74557.A0A1V9Z401"/>
<dbReference type="Pfam" id="PF01363">
    <property type="entry name" value="FYVE"/>
    <property type="match status" value="1"/>
</dbReference>
<feature type="domain" description="FYVE-type" evidence="5">
    <location>
        <begin position="24"/>
        <end position="62"/>
    </location>
</feature>
<keyword evidence="1" id="KW-0479">Metal-binding</keyword>
<dbReference type="InterPro" id="IPR011011">
    <property type="entry name" value="Znf_FYVE_PHD"/>
</dbReference>
<dbReference type="Gene3D" id="3.30.40.10">
    <property type="entry name" value="Zinc/RING finger domain, C3HC4 (zinc finger)"/>
    <property type="match status" value="1"/>
</dbReference>
<feature type="non-terminal residue" evidence="6">
    <location>
        <position position="62"/>
    </location>
</feature>